<name>A0AAD7ECT5_9AGAR</name>
<dbReference type="Proteomes" id="UP001218218">
    <property type="component" value="Unassembled WGS sequence"/>
</dbReference>
<keyword evidence="2" id="KW-1185">Reference proteome</keyword>
<sequence>MAGSLSSCPNCMHVFNLPGADLPPLAPTVVSVDILETNNPPLASQIPMLRDFISHRRAHRAALDAKIAVLQTALATLFEQKVELDLEIGIHEGALSPLRRIPAEILSHIFAFTLPPHLDTESAPWAVSAVCARWRAIIISQPCFWTSIRYRWHAPEGFKYETQLRRSGQSPLHVEFSANKWQDLSVQEEHLLQLICKHASRWETALFSGPEMLFERLERSNQDQFAQLRRLSIEVDYNGDEALPLNMFHDAPLLRTAHVNRDLWAFPVAMVLPWAQLSGYSGSNTWSGHLHALLTASNLVDCSLEIQEISTATQTPIVLPRLLRLSLSNPHFLGCLETPALLELYCDHDTAPVLSFLRQQACQLQKLVLWTGLVPPDPANLTHIVEAIPTVKSLSLLFSLPLEFAYDFSSRVTLAPALECLSGSLASGSDDVEAHFLQAIETRWLYHRLKSAKVYAADSLTMRDRVEALRAQGMDCVVLDDPHSILDDIPFEHRISSADDIGS</sequence>
<evidence type="ECO:0008006" key="3">
    <source>
        <dbReference type="Google" id="ProtNLM"/>
    </source>
</evidence>
<gene>
    <name evidence="1" type="ORF">DFH08DRAFT_756381</name>
</gene>
<evidence type="ECO:0000313" key="2">
    <source>
        <dbReference type="Proteomes" id="UP001218218"/>
    </source>
</evidence>
<reference evidence="1" key="1">
    <citation type="submission" date="2023-03" db="EMBL/GenBank/DDBJ databases">
        <title>Massive genome expansion in bonnet fungi (Mycena s.s.) driven by repeated elements and novel gene families across ecological guilds.</title>
        <authorList>
            <consortium name="Lawrence Berkeley National Laboratory"/>
            <person name="Harder C.B."/>
            <person name="Miyauchi S."/>
            <person name="Viragh M."/>
            <person name="Kuo A."/>
            <person name="Thoen E."/>
            <person name="Andreopoulos B."/>
            <person name="Lu D."/>
            <person name="Skrede I."/>
            <person name="Drula E."/>
            <person name="Henrissat B."/>
            <person name="Morin E."/>
            <person name="Kohler A."/>
            <person name="Barry K."/>
            <person name="LaButti K."/>
            <person name="Morin E."/>
            <person name="Salamov A."/>
            <person name="Lipzen A."/>
            <person name="Mereny Z."/>
            <person name="Hegedus B."/>
            <person name="Baldrian P."/>
            <person name="Stursova M."/>
            <person name="Weitz H."/>
            <person name="Taylor A."/>
            <person name="Grigoriev I.V."/>
            <person name="Nagy L.G."/>
            <person name="Martin F."/>
            <person name="Kauserud H."/>
        </authorList>
    </citation>
    <scope>NUCLEOTIDE SEQUENCE</scope>
    <source>
        <strain evidence="1">CBHHK002</strain>
    </source>
</reference>
<comment type="caution">
    <text evidence="1">The sequence shown here is derived from an EMBL/GenBank/DDBJ whole genome shotgun (WGS) entry which is preliminary data.</text>
</comment>
<evidence type="ECO:0000313" key="1">
    <source>
        <dbReference type="EMBL" id="KAJ7312372.1"/>
    </source>
</evidence>
<dbReference type="AlphaFoldDB" id="A0AAD7ECT5"/>
<accession>A0AAD7ECT5</accession>
<proteinExistence type="predicted"/>
<dbReference type="Gene3D" id="1.20.1280.50">
    <property type="match status" value="1"/>
</dbReference>
<organism evidence="1 2">
    <name type="scientific">Mycena albidolilacea</name>
    <dbReference type="NCBI Taxonomy" id="1033008"/>
    <lineage>
        <taxon>Eukaryota</taxon>
        <taxon>Fungi</taxon>
        <taxon>Dikarya</taxon>
        <taxon>Basidiomycota</taxon>
        <taxon>Agaricomycotina</taxon>
        <taxon>Agaricomycetes</taxon>
        <taxon>Agaricomycetidae</taxon>
        <taxon>Agaricales</taxon>
        <taxon>Marasmiineae</taxon>
        <taxon>Mycenaceae</taxon>
        <taxon>Mycena</taxon>
    </lineage>
</organism>
<dbReference type="InterPro" id="IPR036047">
    <property type="entry name" value="F-box-like_dom_sf"/>
</dbReference>
<protein>
    <recommendedName>
        <fullName evidence="3">F-box domain-containing protein</fullName>
    </recommendedName>
</protein>
<dbReference type="EMBL" id="JARIHO010000072">
    <property type="protein sequence ID" value="KAJ7312372.1"/>
    <property type="molecule type" value="Genomic_DNA"/>
</dbReference>
<dbReference type="SUPFAM" id="SSF81383">
    <property type="entry name" value="F-box domain"/>
    <property type="match status" value="1"/>
</dbReference>